<dbReference type="AlphaFoldDB" id="S3BU27"/>
<dbReference type="PANTHER" id="PTHR10638">
    <property type="entry name" value="COPPER AMINE OXIDASE"/>
    <property type="match status" value="1"/>
</dbReference>
<dbReference type="HOGENOM" id="CLU_015739_0_0_1"/>
<dbReference type="VEuPathDB" id="FungiDB:F503_04845"/>
<dbReference type="eggNOG" id="KOG1186">
    <property type="taxonomic scope" value="Eukaryota"/>
</dbReference>
<evidence type="ECO:0000256" key="2">
    <source>
        <dbReference type="ARBA" id="ARBA00007983"/>
    </source>
</evidence>
<evidence type="ECO:0000256" key="4">
    <source>
        <dbReference type="ARBA" id="ARBA00022772"/>
    </source>
</evidence>
<organism evidence="12 13">
    <name type="scientific">Ophiostoma piceae (strain UAMH 11346)</name>
    <name type="common">Sap stain fungus</name>
    <dbReference type="NCBI Taxonomy" id="1262450"/>
    <lineage>
        <taxon>Eukaryota</taxon>
        <taxon>Fungi</taxon>
        <taxon>Dikarya</taxon>
        <taxon>Ascomycota</taxon>
        <taxon>Pezizomycotina</taxon>
        <taxon>Sordariomycetes</taxon>
        <taxon>Sordariomycetidae</taxon>
        <taxon>Ophiostomatales</taxon>
        <taxon>Ophiostomataceae</taxon>
        <taxon>Ophiostoma</taxon>
    </lineage>
</organism>
<keyword evidence="13" id="KW-1185">Reference proteome</keyword>
<keyword evidence="4 7" id="KW-0801">TPQ</keyword>
<dbReference type="PRINTS" id="PR00766">
    <property type="entry name" value="CUDAOXIDASE"/>
</dbReference>
<dbReference type="GO" id="GO:0009308">
    <property type="term" value="P:amine metabolic process"/>
    <property type="evidence" value="ECO:0007669"/>
    <property type="project" value="UniProtKB-UniRule"/>
</dbReference>
<feature type="domain" description="Copper amine oxidase catalytic" evidence="10">
    <location>
        <begin position="370"/>
        <end position="781"/>
    </location>
</feature>
<feature type="domain" description="DUF1965" evidence="11">
    <location>
        <begin position="290"/>
        <end position="354"/>
    </location>
</feature>
<evidence type="ECO:0000256" key="6">
    <source>
        <dbReference type="ARBA" id="ARBA00023008"/>
    </source>
</evidence>
<comment type="cofactor">
    <cofactor evidence="9">
        <name>Cu cation</name>
        <dbReference type="ChEBI" id="CHEBI:23378"/>
    </cofactor>
    <text evidence="9">Contains 1 topaquinone per subunit.</text>
</comment>
<name>S3BU27_OPHP1</name>
<keyword evidence="5 9" id="KW-0560">Oxidoreductase</keyword>
<evidence type="ECO:0000256" key="8">
    <source>
        <dbReference type="PIRSR" id="PIRSR600269-51"/>
    </source>
</evidence>
<evidence type="ECO:0000313" key="13">
    <source>
        <dbReference type="Proteomes" id="UP000016923"/>
    </source>
</evidence>
<dbReference type="Pfam" id="PF09248">
    <property type="entry name" value="DUF1965"/>
    <property type="match status" value="1"/>
</dbReference>
<dbReference type="Gene3D" id="2.70.98.20">
    <property type="entry name" value="Copper amine oxidase, catalytic domain"/>
    <property type="match status" value="1"/>
</dbReference>
<dbReference type="Gene3D" id="3.10.450.40">
    <property type="match status" value="2"/>
</dbReference>
<reference evidence="12 13" key="1">
    <citation type="journal article" date="2013" name="BMC Genomics">
        <title>The genome and transcriptome of the pine saprophyte Ophiostoma piceae, and a comparison with the bark beetle-associated pine pathogen Grosmannia clavigera.</title>
        <authorList>
            <person name="Haridas S."/>
            <person name="Wang Y."/>
            <person name="Lim L."/>
            <person name="Massoumi Alamouti S."/>
            <person name="Jackman S."/>
            <person name="Docking R."/>
            <person name="Robertson G."/>
            <person name="Birol I."/>
            <person name="Bohlmann J."/>
            <person name="Breuil C."/>
        </authorList>
    </citation>
    <scope>NUCLEOTIDE SEQUENCE [LARGE SCALE GENOMIC DNA]</scope>
    <source>
        <strain evidence="12 13">UAMH 11346</strain>
    </source>
</reference>
<feature type="active site" description="Schiff-base intermediate with substrate; via topaquinone" evidence="7">
    <location>
        <position position="535"/>
    </location>
</feature>
<evidence type="ECO:0000256" key="9">
    <source>
        <dbReference type="RuleBase" id="RU000672"/>
    </source>
</evidence>
<evidence type="ECO:0000259" key="10">
    <source>
        <dbReference type="Pfam" id="PF01179"/>
    </source>
</evidence>
<evidence type="ECO:0000259" key="11">
    <source>
        <dbReference type="Pfam" id="PF09248"/>
    </source>
</evidence>
<gene>
    <name evidence="12" type="ORF">F503_04845</name>
</gene>
<dbReference type="PANTHER" id="PTHR10638:SF20">
    <property type="entry name" value="AMINE OXIDASE"/>
    <property type="match status" value="1"/>
</dbReference>
<feature type="modified residue" description="2',4',5'-topaquinone" evidence="8">
    <location>
        <position position="535"/>
    </location>
</feature>
<dbReference type="EMBL" id="KE148163">
    <property type="protein sequence ID" value="EPE03997.1"/>
    <property type="molecule type" value="Genomic_DNA"/>
</dbReference>
<evidence type="ECO:0000256" key="3">
    <source>
        <dbReference type="ARBA" id="ARBA00022723"/>
    </source>
</evidence>
<protein>
    <recommendedName>
        <fullName evidence="9">Amine oxidase</fullName>
        <ecNumber evidence="9">1.4.3.-</ecNumber>
    </recommendedName>
</protein>
<dbReference type="InterPro" id="IPR015798">
    <property type="entry name" value="Cu_amine_oxidase_C"/>
</dbReference>
<keyword evidence="3 9" id="KW-0479">Metal-binding</keyword>
<dbReference type="GO" id="GO:0005507">
    <property type="term" value="F:copper ion binding"/>
    <property type="evidence" value="ECO:0007669"/>
    <property type="project" value="InterPro"/>
</dbReference>
<dbReference type="Proteomes" id="UP000016923">
    <property type="component" value="Unassembled WGS sequence"/>
</dbReference>
<keyword evidence="6 9" id="KW-0186">Copper</keyword>
<comment type="similarity">
    <text evidence="2 9">Belongs to the copper/topaquinone oxidase family.</text>
</comment>
<sequence>MDEELLPKHAGAAEPVVTRAPSRARQFARTALKNTAGLVLLVAVWKLLLYSSGYKLSVAFDRHDVQNQNQKQNQNDNLETLLQQLDAIPALTTKAPKRNIWQPISPEDNAAVWNWLHDPAQGLNLTAPDIAGINDNMVRWIDTVPLNKTDVLPFIDGAGAPPPSYARVIVHEGGKVEPVVQEYMVGPLPVGPATTLSKLDYLFNGGTGGTVPYNARGSDSALMVAVDAMLTPVLSSISDVTKAVFSGAQYWGATDNRTNLVLNGATPISFDGKEAHLNINVQFHGPARYLLPVDFYILVDITGTDTTLWSVRGFVTRSRLFKTEAELRAAFEAGELWSDVHQRQDYDWALVKQQKSMGERPLERRPAPQSREVGGKRYKVDADAQYIEYMGWAFYVGGLRPLGPMFYDVKFKGERILYEMSLQEAASQYGGFQPKAASTVYHDASYSLMANLFPMIAGFDCPAGSTFWNASYHQGNTTVVRENAICIFEQDPGHPLSRHRATERDSGATSKSSSHVGVVKDAALHVRFIATVGNYDYIFDYGFGLDGAIEITVRASGYLMSSAYYKDQGQFGPRIQQGTQGSIHDHILTFKADFDIAGETANSLQRTKLVAVEQEQPWFENMGAFELLQLESDVLDVEQPLSWTPNGDTTYTVLGSKTSLNAWGERRGYRIVPGRSNMHLTTLKSPWSKNNMAYAKTHLAVTRQHDNEPLANSVHNAHLPAAPHVDFAKFMDGESVQEEDLVVWFNLGMHHFTRAEDVPVTLFSEAVSSITLAPQNFFDRAQDGDLTNRMWEDTTKSDF</sequence>
<evidence type="ECO:0000313" key="12">
    <source>
        <dbReference type="EMBL" id="EPE03997.1"/>
    </source>
</evidence>
<dbReference type="InterPro" id="IPR036460">
    <property type="entry name" value="Cu_amine_oxidase_C_sf"/>
</dbReference>
<dbReference type="SUPFAM" id="SSF54416">
    <property type="entry name" value="Amine oxidase N-terminal region"/>
    <property type="match status" value="2"/>
</dbReference>
<accession>S3BU27</accession>
<evidence type="ECO:0000256" key="7">
    <source>
        <dbReference type="PIRSR" id="PIRSR600269-50"/>
    </source>
</evidence>
<dbReference type="GO" id="GO:0005886">
    <property type="term" value="C:plasma membrane"/>
    <property type="evidence" value="ECO:0007669"/>
    <property type="project" value="TreeGrafter"/>
</dbReference>
<dbReference type="SUPFAM" id="SSF49998">
    <property type="entry name" value="Amine oxidase catalytic domain"/>
    <property type="match status" value="1"/>
</dbReference>
<dbReference type="OrthoDB" id="3341590at2759"/>
<comment type="PTM">
    <text evidence="8 9">Topaquinone (TPQ) is generated by copper-dependent autoxidation of a specific tyrosyl residue.</text>
</comment>
<dbReference type="GO" id="GO:0008131">
    <property type="term" value="F:primary methylamine oxidase activity"/>
    <property type="evidence" value="ECO:0007669"/>
    <property type="project" value="InterPro"/>
</dbReference>
<dbReference type="InterPro" id="IPR015328">
    <property type="entry name" value="DUF1965"/>
</dbReference>
<evidence type="ECO:0000256" key="5">
    <source>
        <dbReference type="ARBA" id="ARBA00023002"/>
    </source>
</evidence>
<dbReference type="STRING" id="1262450.S3BU27"/>
<evidence type="ECO:0000256" key="1">
    <source>
        <dbReference type="ARBA" id="ARBA00001935"/>
    </source>
</evidence>
<dbReference type="EC" id="1.4.3.-" evidence="9"/>
<dbReference type="Pfam" id="PF01179">
    <property type="entry name" value="Cu_amine_oxid"/>
    <property type="match status" value="1"/>
</dbReference>
<dbReference type="OMA" id="HFTRAED"/>
<proteinExistence type="inferred from homology"/>
<comment type="cofactor">
    <cofactor evidence="1">
        <name>Cu cation</name>
        <dbReference type="ChEBI" id="CHEBI:23378"/>
    </cofactor>
</comment>
<dbReference type="InterPro" id="IPR000269">
    <property type="entry name" value="Cu_amine_oxidase"/>
</dbReference>
<feature type="active site" description="Proton acceptor" evidence="7">
    <location>
        <position position="443"/>
    </location>
</feature>
<dbReference type="InterPro" id="IPR016182">
    <property type="entry name" value="Cu_amine_oxidase_N-reg"/>
</dbReference>
<dbReference type="GO" id="GO:0048038">
    <property type="term" value="F:quinone binding"/>
    <property type="evidence" value="ECO:0007669"/>
    <property type="project" value="InterPro"/>
</dbReference>